<dbReference type="PROSITE" id="PS50928">
    <property type="entry name" value="ABC_TM1"/>
    <property type="match status" value="1"/>
</dbReference>
<dbReference type="CDD" id="cd06261">
    <property type="entry name" value="TM_PBP2"/>
    <property type="match status" value="1"/>
</dbReference>
<keyword evidence="5 11" id="KW-1003">Cell membrane</keyword>
<evidence type="ECO:0000313" key="13">
    <source>
        <dbReference type="EMBL" id="MDG3006691.1"/>
    </source>
</evidence>
<dbReference type="InterPro" id="IPR035906">
    <property type="entry name" value="MetI-like_sf"/>
</dbReference>
<evidence type="ECO:0000256" key="3">
    <source>
        <dbReference type="ARBA" id="ARBA00007069"/>
    </source>
</evidence>
<comment type="function">
    <text evidence="1 11">Part of the binding-protein-dependent transport system for molybdenum; probably responsible for the translocation of the substrate across the membrane.</text>
</comment>
<name>A0ABT6FGH7_9BACT</name>
<dbReference type="PANTHER" id="PTHR30183:SF3">
    <property type="entry name" value="MOLYBDENUM TRANSPORT SYSTEM PERMEASE PROTEIN MODB"/>
    <property type="match status" value="1"/>
</dbReference>
<feature type="transmembrane region" description="Helical" evidence="10">
    <location>
        <begin position="194"/>
        <end position="212"/>
    </location>
</feature>
<evidence type="ECO:0000313" key="14">
    <source>
        <dbReference type="Proteomes" id="UP001216907"/>
    </source>
</evidence>
<reference evidence="13 14" key="1">
    <citation type="submission" date="2023-03" db="EMBL/GenBank/DDBJ databases">
        <title>Paludisphaera mucosa sp. nov. a novel planctomycete from northern fen.</title>
        <authorList>
            <person name="Ivanova A."/>
        </authorList>
    </citation>
    <scope>NUCLEOTIDE SEQUENCE [LARGE SCALE GENOMIC DNA]</scope>
    <source>
        <strain evidence="13 14">Pla2</strain>
    </source>
</reference>
<dbReference type="Proteomes" id="UP001216907">
    <property type="component" value="Unassembled WGS sequence"/>
</dbReference>
<dbReference type="Gene3D" id="1.10.3720.10">
    <property type="entry name" value="MetI-like"/>
    <property type="match status" value="1"/>
</dbReference>
<feature type="transmembrane region" description="Helical" evidence="10">
    <location>
        <begin position="45"/>
        <end position="67"/>
    </location>
</feature>
<dbReference type="RefSeq" id="WP_277862984.1">
    <property type="nucleotide sequence ID" value="NZ_JARRAG010000002.1"/>
</dbReference>
<keyword evidence="8 10" id="KW-1133">Transmembrane helix</keyword>
<evidence type="ECO:0000256" key="9">
    <source>
        <dbReference type="ARBA" id="ARBA00023136"/>
    </source>
</evidence>
<feature type="transmembrane region" description="Helical" evidence="10">
    <location>
        <begin position="133"/>
        <end position="155"/>
    </location>
</feature>
<keyword evidence="9 10" id="KW-0472">Membrane</keyword>
<evidence type="ECO:0000256" key="8">
    <source>
        <dbReference type="ARBA" id="ARBA00022989"/>
    </source>
</evidence>
<evidence type="ECO:0000256" key="10">
    <source>
        <dbReference type="RuleBase" id="RU363032"/>
    </source>
</evidence>
<evidence type="ECO:0000256" key="4">
    <source>
        <dbReference type="ARBA" id="ARBA00022448"/>
    </source>
</evidence>
<evidence type="ECO:0000256" key="6">
    <source>
        <dbReference type="ARBA" id="ARBA00022505"/>
    </source>
</evidence>
<proteinExistence type="inferred from homology"/>
<dbReference type="SUPFAM" id="SSF161098">
    <property type="entry name" value="MetI-like"/>
    <property type="match status" value="1"/>
</dbReference>
<keyword evidence="7 10" id="KW-0812">Transmembrane</keyword>
<sequence>MLHDLGPLGLSLKVATTATLLVVFAGLPAAFLLARSRLPGKGLVAGFLALPLVLPPTVLGYLLLQVFGRRAWLGAWLERTLDVVVVFHWSGAVLASAVAAFPLFLLPARGAFEAVDPRLEDAARLLGRTEASVFLAVTLPLAWRGLAAGIALAFARALGDFGATMMVAGDVPGLTQTASLAIYDAVQAGDKGQATWLAVCISSISIAALAFVQRTLPARGGSI</sequence>
<dbReference type="PANTHER" id="PTHR30183">
    <property type="entry name" value="MOLYBDENUM TRANSPORT SYSTEM PERMEASE PROTEIN MODB"/>
    <property type="match status" value="1"/>
</dbReference>
<comment type="similarity">
    <text evidence="3 11">Belongs to the binding-protein-dependent transport system permease family. CysTW subfamily.</text>
</comment>
<comment type="caution">
    <text evidence="13">The sequence shown here is derived from an EMBL/GenBank/DDBJ whole genome shotgun (WGS) entry which is preliminary data.</text>
</comment>
<keyword evidence="6 11" id="KW-0500">Molybdenum</keyword>
<evidence type="ECO:0000256" key="11">
    <source>
        <dbReference type="RuleBase" id="RU365097"/>
    </source>
</evidence>
<dbReference type="NCBIfam" id="TIGR02141">
    <property type="entry name" value="modB_ABC"/>
    <property type="match status" value="1"/>
</dbReference>
<dbReference type="Pfam" id="PF00528">
    <property type="entry name" value="BPD_transp_1"/>
    <property type="match status" value="1"/>
</dbReference>
<organism evidence="13 14">
    <name type="scientific">Paludisphaera mucosa</name>
    <dbReference type="NCBI Taxonomy" id="3030827"/>
    <lineage>
        <taxon>Bacteria</taxon>
        <taxon>Pseudomonadati</taxon>
        <taxon>Planctomycetota</taxon>
        <taxon>Planctomycetia</taxon>
        <taxon>Isosphaerales</taxon>
        <taxon>Isosphaeraceae</taxon>
        <taxon>Paludisphaera</taxon>
    </lineage>
</organism>
<feature type="transmembrane region" description="Helical" evidence="10">
    <location>
        <begin position="12"/>
        <end position="33"/>
    </location>
</feature>
<gene>
    <name evidence="13" type="primary">modB</name>
    <name evidence="13" type="ORF">PZE19_23225</name>
</gene>
<feature type="domain" description="ABC transmembrane type-1" evidence="12">
    <location>
        <begin position="8"/>
        <end position="212"/>
    </location>
</feature>
<keyword evidence="14" id="KW-1185">Reference proteome</keyword>
<evidence type="ECO:0000256" key="1">
    <source>
        <dbReference type="ARBA" id="ARBA00002949"/>
    </source>
</evidence>
<accession>A0ABT6FGH7</accession>
<feature type="transmembrane region" description="Helical" evidence="10">
    <location>
        <begin position="87"/>
        <end position="112"/>
    </location>
</feature>
<evidence type="ECO:0000256" key="5">
    <source>
        <dbReference type="ARBA" id="ARBA00022475"/>
    </source>
</evidence>
<dbReference type="InterPro" id="IPR000515">
    <property type="entry name" value="MetI-like"/>
</dbReference>
<comment type="subcellular location">
    <subcellularLocation>
        <location evidence="2 10">Cell membrane</location>
        <topology evidence="2 10">Multi-pass membrane protein</topology>
    </subcellularLocation>
</comment>
<evidence type="ECO:0000256" key="7">
    <source>
        <dbReference type="ARBA" id="ARBA00022692"/>
    </source>
</evidence>
<protein>
    <recommendedName>
        <fullName evidence="11">Molybdenum transport system permease</fullName>
    </recommendedName>
</protein>
<evidence type="ECO:0000259" key="12">
    <source>
        <dbReference type="PROSITE" id="PS50928"/>
    </source>
</evidence>
<dbReference type="EMBL" id="JARRAG010000002">
    <property type="protein sequence ID" value="MDG3006691.1"/>
    <property type="molecule type" value="Genomic_DNA"/>
</dbReference>
<dbReference type="InterPro" id="IPR011867">
    <property type="entry name" value="ModB_ABC"/>
</dbReference>
<evidence type="ECO:0000256" key="2">
    <source>
        <dbReference type="ARBA" id="ARBA00004651"/>
    </source>
</evidence>
<keyword evidence="4 10" id="KW-0813">Transport</keyword>